<feature type="region of interest" description="Disordered" evidence="1">
    <location>
        <begin position="663"/>
        <end position="687"/>
    </location>
</feature>
<keyword evidence="3" id="KW-0732">Signal</keyword>
<evidence type="ECO:0000256" key="2">
    <source>
        <dbReference type="SAM" id="Phobius"/>
    </source>
</evidence>
<feature type="compositionally biased region" description="Acidic residues" evidence="1">
    <location>
        <begin position="668"/>
        <end position="677"/>
    </location>
</feature>
<protein>
    <recommendedName>
        <fullName evidence="5">Jacalin-type lectin domain-containing protein</fullName>
    </recommendedName>
</protein>
<keyword evidence="2" id="KW-0812">Transmembrane</keyword>
<feature type="chain" id="PRO_5031177685" description="Jacalin-type lectin domain-containing protein" evidence="3">
    <location>
        <begin position="23"/>
        <end position="766"/>
    </location>
</feature>
<feature type="signal peptide" evidence="3">
    <location>
        <begin position="1"/>
        <end position="22"/>
    </location>
</feature>
<sequence>MRLYIKEALLFNLSLVLHSVAGNTSPRRSLQLTRDLMAPHIPRTLDLDGIPLISGSSENESTDSVSGTLSTGFIGGTGQAGNMFDVKALADVTIKGMDIHMLHGFANVTVYYKVGRYEGFQTEIFEEYWTVIYSDEVEGSGNGQPTSLDSTKFTPVSIATNGWRSFYVTLDSPNLRYSVGSGSSILAASDNMLELYEGTGTAYPAFSNYIDGRLWNGNLHYTHGLESPVDDNVGDIIDEYKVIETTYAGGSGQAGNMFDIYVFGSDTNEHSHIVVAHMDIHTLWEEEEYSLWGKSGSYMGYENTASEWTVLGTGVVKGKGVGVASPLPLDTFTPVQIQVDSTYSFYISLSRANLRYTAGSGEGSVVTSNSDLQILEGIGVALPHFTGGHVNGRIWNGALFYNKISLTDTPSLAPTEFPSIMPSSAPSIMSSDTPSGSPSTSSNYCEEFVIEEFGNKKNENVAYVDFDYELVAKKWIDFSQSLPFLEFDMFRDVANGIQGCDEGHVHHSLRGSRNLHEIALYGGSPDPIDEFDGENDCEISSVGEGERCFAMKGHLTLYVNDDHTLDIEEIVMEARAYIKDHMVAGHYSFPDLGVVALSFIGTREIVENDEELSLNIGDTTKTIEDEGSDEITPYGGLFIAFGIAAAVAAFATTYILIRRKKSSKDEPEREEWEESSEGEFSTSRVSFDNEGGRTRAIRFHEVNGQIIGQFESGTFDEIDVFSQPDPASPSKRLSTMDVHKCSSASCQQCKYNSSDQTTFVSAPAQR</sequence>
<reference evidence="4" key="1">
    <citation type="submission" date="2021-01" db="EMBL/GenBank/DDBJ databases">
        <authorList>
            <person name="Corre E."/>
            <person name="Pelletier E."/>
            <person name="Niang G."/>
            <person name="Scheremetjew M."/>
            <person name="Finn R."/>
            <person name="Kale V."/>
            <person name="Holt S."/>
            <person name="Cochrane G."/>
            <person name="Meng A."/>
            <person name="Brown T."/>
            <person name="Cohen L."/>
        </authorList>
    </citation>
    <scope>NUCLEOTIDE SEQUENCE</scope>
    <source>
        <strain evidence="4">B651</strain>
    </source>
</reference>
<evidence type="ECO:0000313" key="4">
    <source>
        <dbReference type="EMBL" id="CAD8574106.1"/>
    </source>
</evidence>
<organism evidence="4">
    <name type="scientific">Leptocylindrus aporus</name>
    <dbReference type="NCBI Taxonomy" id="1398097"/>
    <lineage>
        <taxon>Eukaryota</taxon>
        <taxon>Sar</taxon>
        <taxon>Stramenopiles</taxon>
        <taxon>Ochrophyta</taxon>
        <taxon>Bacillariophyta</taxon>
        <taxon>Coscinodiscophyceae</taxon>
        <taxon>Chaetocerotophycidae</taxon>
        <taxon>Leptocylindrales</taxon>
        <taxon>Leptocylindraceae</taxon>
        <taxon>Leptocylindrus</taxon>
    </lineage>
</organism>
<keyword evidence="2" id="KW-0472">Membrane</keyword>
<accession>A0A7S0KAV7</accession>
<name>A0A7S0KAV7_9STRA</name>
<gene>
    <name evidence="4" type="ORF">LDAN0322_LOCUS250</name>
</gene>
<proteinExistence type="predicted"/>
<evidence type="ECO:0008006" key="5">
    <source>
        <dbReference type="Google" id="ProtNLM"/>
    </source>
</evidence>
<dbReference type="PANTHER" id="PTHR33683">
    <property type="entry name" value="1, PUTATIVE-RELATED"/>
    <property type="match status" value="1"/>
</dbReference>
<evidence type="ECO:0000256" key="1">
    <source>
        <dbReference type="SAM" id="MobiDB-lite"/>
    </source>
</evidence>
<dbReference type="EMBL" id="HBEU01000383">
    <property type="protein sequence ID" value="CAD8574106.1"/>
    <property type="molecule type" value="Transcribed_RNA"/>
</dbReference>
<evidence type="ECO:0000256" key="3">
    <source>
        <dbReference type="SAM" id="SignalP"/>
    </source>
</evidence>
<keyword evidence="2" id="KW-1133">Transmembrane helix</keyword>
<dbReference type="PANTHER" id="PTHR33683:SF46">
    <property type="entry name" value="SUSHI DOMAIN-CONTAINING PROTEIN"/>
    <property type="match status" value="1"/>
</dbReference>
<dbReference type="AlphaFoldDB" id="A0A7S0KAV7"/>
<feature type="transmembrane region" description="Helical" evidence="2">
    <location>
        <begin position="634"/>
        <end position="657"/>
    </location>
</feature>